<sequence>MFEAYEQITRLKNTIEQFSSFIINASTEKDLDEIFALAVDTCINLTGSDGATVYLKEVVDKEEKLVIKATKNLSVNFEFYLGYSIPISAISLCGYTALHKKPVVISDTLNLPENHEFRQFKFFDKSLHYVTINTISVPVFDFENDLLGVVQVINKKAKPSIKIDENNASLLTINYTETDIKIVLAVAALLGLIIDRFRTYEKNELSISNTQKMLYNVFESIKKSISTLNDILINGQQKFIEALQIENKEKLYSLKEGIELFKKEYELTKITETITTIAYIKNKDTDTKIVNTLHEVISTEIRPYDIPVKVKEDEYVIFFHNVDIIKAGMIAKRIERKTLEKLRLNDISVSTLNFTWSFYELKPDEEKSIEEILCFLQKKVNESDGETLK</sequence>
<dbReference type="SUPFAM" id="SSF55781">
    <property type="entry name" value="GAF domain-like"/>
    <property type="match status" value="1"/>
</dbReference>
<organism evidence="2 3">
    <name type="scientific">Caldicellulosiruptor morganii</name>
    <dbReference type="NCBI Taxonomy" id="1387555"/>
    <lineage>
        <taxon>Bacteria</taxon>
        <taxon>Bacillati</taxon>
        <taxon>Bacillota</taxon>
        <taxon>Bacillota incertae sedis</taxon>
        <taxon>Caldicellulosiruptorales</taxon>
        <taxon>Caldicellulosiruptoraceae</taxon>
        <taxon>Caldicellulosiruptor</taxon>
    </lineage>
</organism>
<gene>
    <name evidence="2" type="ORF">OTK00_000778</name>
</gene>
<evidence type="ECO:0000313" key="2">
    <source>
        <dbReference type="EMBL" id="WAM34969.1"/>
    </source>
</evidence>
<dbReference type="SMART" id="SM00065">
    <property type="entry name" value="GAF"/>
    <property type="match status" value="1"/>
</dbReference>
<feature type="domain" description="GAF" evidence="1">
    <location>
        <begin position="30"/>
        <end position="204"/>
    </location>
</feature>
<reference evidence="2" key="1">
    <citation type="submission" date="2022-12" db="EMBL/GenBank/DDBJ databases">
        <authorList>
            <person name="Bing R.G."/>
            <person name="Willard D.J."/>
            <person name="Manesh M.J.H."/>
            <person name="Laemthong T."/>
            <person name="Crosby J.R."/>
            <person name="Kelly R.M."/>
        </authorList>
    </citation>
    <scope>NUCLEOTIDE SEQUENCE</scope>
    <source>
        <strain evidence="2">DSM 8990</strain>
    </source>
</reference>
<dbReference type="EMBL" id="CP113865">
    <property type="protein sequence ID" value="WAM34969.1"/>
    <property type="molecule type" value="Genomic_DNA"/>
</dbReference>
<proteinExistence type="predicted"/>
<dbReference type="InterPro" id="IPR003018">
    <property type="entry name" value="GAF"/>
</dbReference>
<evidence type="ECO:0000313" key="3">
    <source>
        <dbReference type="Proteomes" id="UP001164909"/>
    </source>
</evidence>
<name>A0ABY7BQ44_9FIRM</name>
<dbReference type="Proteomes" id="UP001164909">
    <property type="component" value="Chromosome"/>
</dbReference>
<keyword evidence="3" id="KW-1185">Reference proteome</keyword>
<accession>A0ABY7BQ44</accession>
<evidence type="ECO:0000259" key="1">
    <source>
        <dbReference type="SMART" id="SM00065"/>
    </source>
</evidence>
<dbReference type="Gene3D" id="3.30.450.40">
    <property type="match status" value="1"/>
</dbReference>
<dbReference type="Pfam" id="PF01590">
    <property type="entry name" value="GAF"/>
    <property type="match status" value="1"/>
</dbReference>
<dbReference type="InterPro" id="IPR029016">
    <property type="entry name" value="GAF-like_dom_sf"/>
</dbReference>
<protein>
    <submittedName>
        <fullName evidence="2">GAF domain-containing protein</fullName>
    </submittedName>
</protein>